<keyword evidence="1" id="KW-0472">Membrane</keyword>
<dbReference type="Pfam" id="PF02104">
    <property type="entry name" value="SURF1"/>
    <property type="match status" value="1"/>
</dbReference>
<comment type="subcellular location">
    <subcellularLocation>
        <location evidence="1">Cell membrane</location>
        <topology evidence="1">Multi-pass membrane protein</topology>
    </subcellularLocation>
</comment>
<name>A0A0S2SHR3_9GAMM</name>
<dbReference type="PATRIC" id="fig|652.5.peg.2872"/>
<feature type="transmembrane region" description="Helical" evidence="1">
    <location>
        <begin position="207"/>
        <end position="225"/>
    </location>
</feature>
<reference evidence="3" key="1">
    <citation type="submission" date="2015-10" db="EMBL/GenBank/DDBJ databases">
        <title>Complete Genome Sequence of Aeromonas schubertii strain WL1483.</title>
        <authorList>
            <person name="Liu L."/>
        </authorList>
    </citation>
    <scope>NUCLEOTIDE SEQUENCE [LARGE SCALE GENOMIC DNA]</scope>
    <source>
        <strain evidence="3">WL1483</strain>
    </source>
</reference>
<keyword evidence="1" id="KW-0812">Transmembrane</keyword>
<keyword evidence="1" id="KW-1133">Transmembrane helix</keyword>
<dbReference type="GO" id="GO:0005886">
    <property type="term" value="C:plasma membrane"/>
    <property type="evidence" value="ECO:0007669"/>
    <property type="project" value="UniProtKB-SubCell"/>
</dbReference>
<dbReference type="AlphaFoldDB" id="A0A0S2SHR3"/>
<gene>
    <name evidence="2" type="ORF">WL1483_1821</name>
</gene>
<organism evidence="2 3">
    <name type="scientific">Aeromonas schubertii</name>
    <dbReference type="NCBI Taxonomy" id="652"/>
    <lineage>
        <taxon>Bacteria</taxon>
        <taxon>Pseudomonadati</taxon>
        <taxon>Pseudomonadota</taxon>
        <taxon>Gammaproteobacteria</taxon>
        <taxon>Aeromonadales</taxon>
        <taxon>Aeromonadaceae</taxon>
        <taxon>Aeromonas</taxon>
    </lineage>
</organism>
<protein>
    <recommendedName>
        <fullName evidence="1">SURF1-like protein</fullName>
    </recommendedName>
</protein>
<sequence>MRLPKLRSRTLLLLLTLLGSMLLSNLALWQWHRANAKEALLAQVASHVTHPLSLGALLKQDDEQLDGLRLRGVGDWLSPHLWLLDNQVVDGIVGYDVIIPVQTRGGPPLLVNLGWTPAPPLRSEHPALELPATLALDGLLRLPSDALVLGENREPSPYSGRLQSVRPDELKAQSALPLRGIILYQQTPGFRYHYVPSVMSPERHRAYAAQWLGLALVVMMGGIALSRGTHA</sequence>
<dbReference type="KEGG" id="asr:WL1483_1821"/>
<dbReference type="Proteomes" id="UP000058114">
    <property type="component" value="Chromosome"/>
</dbReference>
<evidence type="ECO:0000313" key="3">
    <source>
        <dbReference type="Proteomes" id="UP000058114"/>
    </source>
</evidence>
<proteinExistence type="inferred from homology"/>
<dbReference type="PROSITE" id="PS50895">
    <property type="entry name" value="SURF1"/>
    <property type="match status" value="1"/>
</dbReference>
<comment type="similarity">
    <text evidence="1">Belongs to the SURF1 family.</text>
</comment>
<reference evidence="2 3" key="2">
    <citation type="journal article" date="2016" name="Genome Announc.">
        <title>Complete Genome Sequence of the Highly Virulent Aeromonas schubertii Strain WL1483, Isolated from Diseased Snakehead Fish (Channa argus) in China.</title>
        <authorList>
            <person name="Liu L."/>
            <person name="Li N."/>
            <person name="Zhang D."/>
            <person name="Fu X."/>
            <person name="Shi C."/>
            <person name="Lin Q."/>
            <person name="Hao G."/>
        </authorList>
    </citation>
    <scope>NUCLEOTIDE SEQUENCE [LARGE SCALE GENOMIC DNA]</scope>
    <source>
        <strain evidence="2 3">WL1483</strain>
    </source>
</reference>
<dbReference type="EMBL" id="CP013067">
    <property type="protein sequence ID" value="ALP41240.1"/>
    <property type="molecule type" value="Genomic_DNA"/>
</dbReference>
<dbReference type="CDD" id="cd06662">
    <property type="entry name" value="SURF1"/>
    <property type="match status" value="1"/>
</dbReference>
<dbReference type="InterPro" id="IPR002994">
    <property type="entry name" value="Surf1/Shy1"/>
</dbReference>
<evidence type="ECO:0000256" key="1">
    <source>
        <dbReference type="RuleBase" id="RU363076"/>
    </source>
</evidence>
<accession>A0A0S2SHR3</accession>
<comment type="caution">
    <text evidence="1">Lacks conserved residue(s) required for the propagation of feature annotation.</text>
</comment>
<evidence type="ECO:0000313" key="2">
    <source>
        <dbReference type="EMBL" id="ALP41240.1"/>
    </source>
</evidence>
<keyword evidence="1" id="KW-1003">Cell membrane</keyword>